<dbReference type="OrthoDB" id="9809164at2"/>
<dbReference type="PANTHER" id="PTHR30329">
    <property type="entry name" value="STATOR ELEMENT OF FLAGELLAR MOTOR COMPLEX"/>
    <property type="match status" value="1"/>
</dbReference>
<dbReference type="PROSITE" id="PS51123">
    <property type="entry name" value="OMPA_2"/>
    <property type="match status" value="1"/>
</dbReference>
<dbReference type="InterPro" id="IPR006664">
    <property type="entry name" value="OMP_bac"/>
</dbReference>
<dbReference type="Gene3D" id="3.30.1330.60">
    <property type="entry name" value="OmpA-like domain"/>
    <property type="match status" value="1"/>
</dbReference>
<evidence type="ECO:0000256" key="1">
    <source>
        <dbReference type="ARBA" id="ARBA00004442"/>
    </source>
</evidence>
<evidence type="ECO:0000313" key="7">
    <source>
        <dbReference type="EMBL" id="PSJ64914.1"/>
    </source>
</evidence>
<evidence type="ECO:0000313" key="8">
    <source>
        <dbReference type="Proteomes" id="UP000241229"/>
    </source>
</evidence>
<comment type="subcellular location">
    <subcellularLocation>
        <location evidence="1">Cell outer membrane</location>
    </subcellularLocation>
</comment>
<dbReference type="PROSITE" id="PS51257">
    <property type="entry name" value="PROKAR_LIPOPROTEIN"/>
    <property type="match status" value="1"/>
</dbReference>
<evidence type="ECO:0000256" key="5">
    <source>
        <dbReference type="SAM" id="SignalP"/>
    </source>
</evidence>
<protein>
    <recommendedName>
        <fullName evidence="6">OmpA-like domain-containing protein</fullName>
    </recommendedName>
</protein>
<dbReference type="CDD" id="cd07185">
    <property type="entry name" value="OmpA_C-like"/>
    <property type="match status" value="1"/>
</dbReference>
<dbReference type="InterPro" id="IPR036737">
    <property type="entry name" value="OmpA-like_sf"/>
</dbReference>
<gene>
    <name evidence="7" type="ORF">C7I84_04625</name>
</gene>
<evidence type="ECO:0000256" key="4">
    <source>
        <dbReference type="PROSITE-ProRule" id="PRU00473"/>
    </source>
</evidence>
<dbReference type="PANTHER" id="PTHR30329:SF21">
    <property type="entry name" value="LIPOPROTEIN YIAD-RELATED"/>
    <property type="match status" value="1"/>
</dbReference>
<proteinExistence type="predicted"/>
<dbReference type="InterPro" id="IPR006665">
    <property type="entry name" value="OmpA-like"/>
</dbReference>
<dbReference type="Pfam" id="PF00691">
    <property type="entry name" value="OmpA"/>
    <property type="match status" value="1"/>
</dbReference>
<name>A0A2P7SQZ6_9HYPH</name>
<accession>A0A2P7SQZ6</accession>
<dbReference type="GO" id="GO:0009279">
    <property type="term" value="C:cell outer membrane"/>
    <property type="evidence" value="ECO:0007669"/>
    <property type="project" value="UniProtKB-SubCell"/>
</dbReference>
<keyword evidence="2 4" id="KW-0472">Membrane</keyword>
<evidence type="ECO:0000256" key="3">
    <source>
        <dbReference type="ARBA" id="ARBA00023237"/>
    </source>
</evidence>
<comment type="caution">
    <text evidence="7">The sequence shown here is derived from an EMBL/GenBank/DDBJ whole genome shotgun (WGS) entry which is preliminary data.</text>
</comment>
<dbReference type="Proteomes" id="UP000241229">
    <property type="component" value="Unassembled WGS sequence"/>
</dbReference>
<feature type="domain" description="OmpA-like" evidence="6">
    <location>
        <begin position="62"/>
        <end position="179"/>
    </location>
</feature>
<dbReference type="InterPro" id="IPR050330">
    <property type="entry name" value="Bact_OuterMem_StrucFunc"/>
</dbReference>
<evidence type="ECO:0000256" key="2">
    <source>
        <dbReference type="ARBA" id="ARBA00023136"/>
    </source>
</evidence>
<reference evidence="7 8" key="1">
    <citation type="submission" date="2018-03" db="EMBL/GenBank/DDBJ databases">
        <title>The draft genome of Mesorhizobium sp. 6GN-30.</title>
        <authorList>
            <person name="Liu L."/>
            <person name="Li L."/>
            <person name="Wang T."/>
            <person name="Zhang X."/>
            <person name="Liang L."/>
        </authorList>
    </citation>
    <scope>NUCLEOTIDE SEQUENCE [LARGE SCALE GENOMIC DNA]</scope>
    <source>
        <strain evidence="7 8">6GN30</strain>
    </source>
</reference>
<dbReference type="EMBL" id="PXYK01000003">
    <property type="protein sequence ID" value="PSJ64914.1"/>
    <property type="molecule type" value="Genomic_DNA"/>
</dbReference>
<dbReference type="AlphaFoldDB" id="A0A2P7SQZ6"/>
<feature type="signal peptide" evidence="5">
    <location>
        <begin position="1"/>
        <end position="21"/>
    </location>
</feature>
<dbReference type="SUPFAM" id="SSF103088">
    <property type="entry name" value="OmpA-like"/>
    <property type="match status" value="1"/>
</dbReference>
<evidence type="ECO:0000259" key="6">
    <source>
        <dbReference type="PROSITE" id="PS51123"/>
    </source>
</evidence>
<organism evidence="7 8">
    <name type="scientific">Kumtagia ephedrae</name>
    <dbReference type="NCBI Taxonomy" id="2116701"/>
    <lineage>
        <taxon>Bacteria</taxon>
        <taxon>Pseudomonadati</taxon>
        <taxon>Pseudomonadota</taxon>
        <taxon>Alphaproteobacteria</taxon>
        <taxon>Hyphomicrobiales</taxon>
        <taxon>Phyllobacteriaceae</taxon>
        <taxon>Kumtagia</taxon>
    </lineage>
</organism>
<feature type="chain" id="PRO_5015200669" description="OmpA-like domain-containing protein" evidence="5">
    <location>
        <begin position="22"/>
        <end position="182"/>
    </location>
</feature>
<keyword evidence="8" id="KW-1185">Reference proteome</keyword>
<keyword evidence="5" id="KW-0732">Signal</keyword>
<keyword evidence="3" id="KW-0998">Cell outer membrane</keyword>
<dbReference type="PRINTS" id="PR01021">
    <property type="entry name" value="OMPADOMAIN"/>
</dbReference>
<sequence>MIFRSDAFRRPLAACLLLALAACTSTNTGIETPQVAAAVNPNDIGNTNDPAAGFANMQPGSEEDFILNVGRRTFFAAGSAELDSVARTTLDQQAAWLTKNPRWLVKLQGFADDSGSDAQQVALSQKRAGAAMAYLVSKGVDAKRMWAKGYGKDREVRACTDRSCKVQNRRVVTNLRNEYDTP</sequence>
<dbReference type="RefSeq" id="WP_106770959.1">
    <property type="nucleotide sequence ID" value="NZ_PXYK01000003.1"/>
</dbReference>